<evidence type="ECO:0000256" key="1">
    <source>
        <dbReference type="ARBA" id="ARBA00004141"/>
    </source>
</evidence>
<evidence type="ECO:0000256" key="4">
    <source>
        <dbReference type="ARBA" id="ARBA00023136"/>
    </source>
</evidence>
<evidence type="ECO:0008006" key="8">
    <source>
        <dbReference type="Google" id="ProtNLM"/>
    </source>
</evidence>
<dbReference type="OrthoDB" id="159299at2759"/>
<proteinExistence type="predicted"/>
<reference evidence="6" key="1">
    <citation type="submission" date="2021-12" db="EMBL/GenBank/DDBJ databases">
        <authorList>
            <person name="King R."/>
        </authorList>
    </citation>
    <scope>NUCLEOTIDE SEQUENCE</scope>
</reference>
<keyword evidence="3 5" id="KW-1133">Transmembrane helix</keyword>
<keyword evidence="4 5" id="KW-0472">Membrane</keyword>
<dbReference type="Proteomes" id="UP001153714">
    <property type="component" value="Chromosome 5"/>
</dbReference>
<dbReference type="PANTHER" id="PTHR15371">
    <property type="entry name" value="TIM23"/>
    <property type="match status" value="1"/>
</dbReference>
<dbReference type="EMBL" id="OU893336">
    <property type="protein sequence ID" value="CAG9792992.1"/>
    <property type="molecule type" value="Genomic_DNA"/>
</dbReference>
<protein>
    <recommendedName>
        <fullName evidence="8">Mitochondrial import inner membrane translocase subunit Tim23</fullName>
    </recommendedName>
</protein>
<dbReference type="GO" id="GO:0005744">
    <property type="term" value="C:TIM23 mitochondrial import inner membrane translocase complex"/>
    <property type="evidence" value="ECO:0007669"/>
    <property type="project" value="TreeGrafter"/>
</dbReference>
<dbReference type="PANTHER" id="PTHR15371:SF0">
    <property type="entry name" value="SD19278P"/>
    <property type="match status" value="1"/>
</dbReference>
<dbReference type="GO" id="GO:0030150">
    <property type="term" value="P:protein import into mitochondrial matrix"/>
    <property type="evidence" value="ECO:0007669"/>
    <property type="project" value="TreeGrafter"/>
</dbReference>
<gene>
    <name evidence="6" type="ORF">DIATSA_LOCUS10471</name>
</gene>
<accession>A0A9N9WHA9</accession>
<organism evidence="6 7">
    <name type="scientific">Diatraea saccharalis</name>
    <name type="common">sugarcane borer</name>
    <dbReference type="NCBI Taxonomy" id="40085"/>
    <lineage>
        <taxon>Eukaryota</taxon>
        <taxon>Metazoa</taxon>
        <taxon>Ecdysozoa</taxon>
        <taxon>Arthropoda</taxon>
        <taxon>Hexapoda</taxon>
        <taxon>Insecta</taxon>
        <taxon>Pterygota</taxon>
        <taxon>Neoptera</taxon>
        <taxon>Endopterygota</taxon>
        <taxon>Lepidoptera</taxon>
        <taxon>Glossata</taxon>
        <taxon>Ditrysia</taxon>
        <taxon>Pyraloidea</taxon>
        <taxon>Crambidae</taxon>
        <taxon>Crambinae</taxon>
        <taxon>Diatraea</taxon>
    </lineage>
</organism>
<feature type="transmembrane region" description="Helical" evidence="5">
    <location>
        <begin position="60"/>
        <end position="82"/>
    </location>
</feature>
<evidence type="ECO:0000256" key="5">
    <source>
        <dbReference type="SAM" id="Phobius"/>
    </source>
</evidence>
<dbReference type="Pfam" id="PF02466">
    <property type="entry name" value="Tim17"/>
    <property type="match status" value="1"/>
</dbReference>
<evidence type="ECO:0000313" key="7">
    <source>
        <dbReference type="Proteomes" id="UP001153714"/>
    </source>
</evidence>
<keyword evidence="7" id="KW-1185">Reference proteome</keyword>
<evidence type="ECO:0000256" key="3">
    <source>
        <dbReference type="ARBA" id="ARBA00022989"/>
    </source>
</evidence>
<dbReference type="GO" id="GO:0008320">
    <property type="term" value="F:protein transmembrane transporter activity"/>
    <property type="evidence" value="ECO:0007669"/>
    <property type="project" value="TreeGrafter"/>
</dbReference>
<comment type="subcellular location">
    <subcellularLocation>
        <location evidence="1">Membrane</location>
        <topology evidence="1">Multi-pass membrane protein</topology>
    </subcellularLocation>
</comment>
<feature type="transmembrane region" description="Helical" evidence="5">
    <location>
        <begin position="115"/>
        <end position="134"/>
    </location>
</feature>
<feature type="transmembrane region" description="Helical" evidence="5">
    <location>
        <begin position="162"/>
        <end position="180"/>
    </location>
</feature>
<dbReference type="AlphaFoldDB" id="A0A9N9WHA9"/>
<keyword evidence="2 5" id="KW-0812">Transmembrane</keyword>
<evidence type="ECO:0000313" key="6">
    <source>
        <dbReference type="EMBL" id="CAG9792992.1"/>
    </source>
</evidence>
<sequence length="195" mass="21016">MSLFSDLLPINKNEEKTSNTSAAGLSPYLNFDPHYIPKSQPEFLYLDDRHMASTARRSNVALPIIGMSFMSGSGLGGMAGLYKGLRATTLAGQTGKVRRTQVVNYIMKQGTTTGCTLGIIASFYSCIALGVTWLRDKEDTSNTFIAAATTGMIYKSTAGLRSMGLGAAVGLTLAGVYTLVTDNDNIWSKARYNRM</sequence>
<name>A0A9N9WHA9_9NEOP</name>
<dbReference type="InterPro" id="IPR045238">
    <property type="entry name" value="Tim23-like"/>
</dbReference>
<reference evidence="6" key="2">
    <citation type="submission" date="2022-10" db="EMBL/GenBank/DDBJ databases">
        <authorList>
            <consortium name="ENA_rothamsted_submissions"/>
            <consortium name="culmorum"/>
            <person name="King R."/>
        </authorList>
    </citation>
    <scope>NUCLEOTIDE SEQUENCE</scope>
</reference>
<evidence type="ECO:0000256" key="2">
    <source>
        <dbReference type="ARBA" id="ARBA00022692"/>
    </source>
</evidence>